<accession>F0ZP11</accession>
<evidence type="ECO:0000256" key="1">
    <source>
        <dbReference type="SAM" id="SignalP"/>
    </source>
</evidence>
<keyword evidence="1" id="KW-0732">Signal</keyword>
<dbReference type="InParanoid" id="F0ZP11"/>
<feature type="signal peptide" evidence="1">
    <location>
        <begin position="1"/>
        <end position="22"/>
    </location>
</feature>
<feature type="chain" id="PRO_5003263780" evidence="1">
    <location>
        <begin position="23"/>
        <end position="205"/>
    </location>
</feature>
<dbReference type="VEuPathDB" id="AmoebaDB:DICPUDRAFT_92243"/>
<sequence length="205" mass="23257">MKLLKTLLILATVLFFVNNAFSKTLLKTNYADTKCTKGKEFSYTMVEECSIVGRFQLNNTHVIWFDEHGAKTKSKPFCNNMDNSTIAQPLNKCIVSGKAATKYTILNNNEPKRSSGVCEYYFYPDSKCSSTYAYKDVLFNNACFIDANNNYKYTSCNATHISDYICEDAACKKNCKIRGTIINGPQSCGAFKRNGFDVYRSFKKY</sequence>
<protein>
    <submittedName>
        <fullName evidence="2">Expressed protein</fullName>
    </submittedName>
</protein>
<evidence type="ECO:0000313" key="2">
    <source>
        <dbReference type="EMBL" id="EGC34316.1"/>
    </source>
</evidence>
<keyword evidence="3" id="KW-1185">Reference proteome</keyword>
<gene>
    <name evidence="2" type="ORF">DICPUDRAFT_92243</name>
</gene>
<proteinExistence type="predicted"/>
<name>F0ZP11_DICPU</name>
<evidence type="ECO:0000313" key="3">
    <source>
        <dbReference type="Proteomes" id="UP000001064"/>
    </source>
</evidence>
<dbReference type="KEGG" id="dpp:DICPUDRAFT_92243"/>
<organism evidence="2 3">
    <name type="scientific">Dictyostelium purpureum</name>
    <name type="common">Slime mold</name>
    <dbReference type="NCBI Taxonomy" id="5786"/>
    <lineage>
        <taxon>Eukaryota</taxon>
        <taxon>Amoebozoa</taxon>
        <taxon>Evosea</taxon>
        <taxon>Eumycetozoa</taxon>
        <taxon>Dictyostelia</taxon>
        <taxon>Dictyosteliales</taxon>
        <taxon>Dictyosteliaceae</taxon>
        <taxon>Dictyostelium</taxon>
    </lineage>
</organism>
<dbReference type="GeneID" id="10500062"/>
<dbReference type="EMBL" id="GL871102">
    <property type="protein sequence ID" value="EGC34316.1"/>
    <property type="molecule type" value="Genomic_DNA"/>
</dbReference>
<dbReference type="RefSeq" id="XP_003289152.1">
    <property type="nucleotide sequence ID" value="XM_003289104.1"/>
</dbReference>
<dbReference type="Proteomes" id="UP000001064">
    <property type="component" value="Unassembled WGS sequence"/>
</dbReference>
<reference evidence="3" key="1">
    <citation type="journal article" date="2011" name="Genome Biol.">
        <title>Comparative genomics of the social amoebae Dictyostelium discoideum and Dictyostelium purpureum.</title>
        <authorList>
            <consortium name="US DOE Joint Genome Institute (JGI-PGF)"/>
            <person name="Sucgang R."/>
            <person name="Kuo A."/>
            <person name="Tian X."/>
            <person name="Salerno W."/>
            <person name="Parikh A."/>
            <person name="Feasley C.L."/>
            <person name="Dalin E."/>
            <person name="Tu H."/>
            <person name="Huang E."/>
            <person name="Barry K."/>
            <person name="Lindquist E."/>
            <person name="Shapiro H."/>
            <person name="Bruce D."/>
            <person name="Schmutz J."/>
            <person name="Salamov A."/>
            <person name="Fey P."/>
            <person name="Gaudet P."/>
            <person name="Anjard C."/>
            <person name="Babu M.M."/>
            <person name="Basu S."/>
            <person name="Bushmanova Y."/>
            <person name="van der Wel H."/>
            <person name="Katoh-Kurasawa M."/>
            <person name="Dinh C."/>
            <person name="Coutinho P.M."/>
            <person name="Saito T."/>
            <person name="Elias M."/>
            <person name="Schaap P."/>
            <person name="Kay R.R."/>
            <person name="Henrissat B."/>
            <person name="Eichinger L."/>
            <person name="Rivero F."/>
            <person name="Putnam N.H."/>
            <person name="West C.M."/>
            <person name="Loomis W.F."/>
            <person name="Chisholm R.L."/>
            <person name="Shaulsky G."/>
            <person name="Strassmann J.E."/>
            <person name="Queller D.C."/>
            <person name="Kuspa A."/>
            <person name="Grigoriev I.V."/>
        </authorList>
    </citation>
    <scope>NUCLEOTIDE SEQUENCE [LARGE SCALE GENOMIC DNA]</scope>
    <source>
        <strain evidence="3">QSDP1</strain>
    </source>
</reference>
<dbReference type="AlphaFoldDB" id="F0ZP11"/>